<accession>A0A091E064</accession>
<organism evidence="1 2">
    <name type="scientific">Fukomys damarensis</name>
    <name type="common">Damaraland mole rat</name>
    <name type="synonym">Cryptomys damarensis</name>
    <dbReference type="NCBI Taxonomy" id="885580"/>
    <lineage>
        <taxon>Eukaryota</taxon>
        <taxon>Metazoa</taxon>
        <taxon>Chordata</taxon>
        <taxon>Craniata</taxon>
        <taxon>Vertebrata</taxon>
        <taxon>Euteleostomi</taxon>
        <taxon>Mammalia</taxon>
        <taxon>Eutheria</taxon>
        <taxon>Euarchontoglires</taxon>
        <taxon>Glires</taxon>
        <taxon>Rodentia</taxon>
        <taxon>Hystricomorpha</taxon>
        <taxon>Bathyergidae</taxon>
        <taxon>Fukomys</taxon>
    </lineage>
</organism>
<dbReference type="EMBL" id="KN122766">
    <property type="protein sequence ID" value="KFO28481.1"/>
    <property type="molecule type" value="Genomic_DNA"/>
</dbReference>
<sequence>MSFKRKQRKKMIGDQYSPRGQIFPERLRLPVKEPLSTLRRCRGEVLPFAPTALLKAGDVLTAYRGQQVEPGRAVALHGSFDYTAAVDGLSVNMHGVGPAPLIPKDPLPACVVALLVFSPCRKRPRAGPVEGMLTAAQEAQQADLSPGTRGVSVGLGFQT</sequence>
<protein>
    <submittedName>
        <fullName evidence="1">Uncharacterized protein</fullName>
    </submittedName>
</protein>
<dbReference type="AlphaFoldDB" id="A0A091E064"/>
<keyword evidence="2" id="KW-1185">Reference proteome</keyword>
<proteinExistence type="predicted"/>
<evidence type="ECO:0000313" key="1">
    <source>
        <dbReference type="EMBL" id="KFO28481.1"/>
    </source>
</evidence>
<reference evidence="1 2" key="1">
    <citation type="submission" date="2013-11" db="EMBL/GenBank/DDBJ databases">
        <title>The Damaraland mole rat (Fukomys damarensis) genome and evolution of African mole rats.</title>
        <authorList>
            <person name="Gladyshev V.N."/>
            <person name="Fang X."/>
        </authorList>
    </citation>
    <scope>NUCLEOTIDE SEQUENCE [LARGE SCALE GENOMIC DNA]</scope>
    <source>
        <tissue evidence="1">Liver</tissue>
    </source>
</reference>
<dbReference type="Proteomes" id="UP000028990">
    <property type="component" value="Unassembled WGS sequence"/>
</dbReference>
<name>A0A091E064_FUKDA</name>
<evidence type="ECO:0000313" key="2">
    <source>
        <dbReference type="Proteomes" id="UP000028990"/>
    </source>
</evidence>
<gene>
    <name evidence="1" type="ORF">H920_10121</name>
</gene>